<evidence type="ECO:0000313" key="4">
    <source>
        <dbReference type="Proteomes" id="UP000190274"/>
    </source>
</evidence>
<feature type="transmembrane region" description="Helical" evidence="1">
    <location>
        <begin position="311"/>
        <end position="334"/>
    </location>
</feature>
<keyword evidence="1" id="KW-0812">Transmembrane</keyword>
<dbReference type="AlphaFoldDB" id="A0A1G4IRJ7"/>
<gene>
    <name evidence="3" type="ORF">LADA_0B00474G</name>
</gene>
<sequence>MINPSFRSCAVRWAIMAVIFASTPAGCMEMDNTDEYTRPEIVDAGPKTFHWLCTLTLLFVAPSLAAVFSFGGKLYLSLSLQLVSTIYAAIEALILRFPDGDGVENRTSRGTAWFIAAFLGLTLFAGSIASGTGAIVHSKRLQSIVTKAGEHKLHVFHRALSLAVVLTGWVKTCLGPVAMFGFCRDAHTGQCIAHGVMGTAFVAYGFVYSMVLVVPWIRNNQEKYSQDRIDSWVMCAWGIVNTFTEHRWGREGWNHGDYQHTAMGIIWWAGGLLGIFLSRGGRRTFVPSLLIIFTGWAMSEHSQHLFISTKIHALFGLVLMSGGALRIVEISFLLKDKRASESGVLSFQYLAPFCLVCSGILFMGANEEQLILVLRLGADHSSYSLVVVSAAFITYLWILMCLELYVKLVASSSKSPLNGYRSSNTTEFELDDFRDGSDETASNN</sequence>
<dbReference type="InterPro" id="IPR018827">
    <property type="entry name" value="YTP1_C"/>
</dbReference>
<feature type="transmembrane region" description="Helical" evidence="1">
    <location>
        <begin position="159"/>
        <end position="180"/>
    </location>
</feature>
<accession>A0A1G4IRJ7</accession>
<evidence type="ECO:0000259" key="2">
    <source>
        <dbReference type="Pfam" id="PF10355"/>
    </source>
</evidence>
<feature type="transmembrane region" description="Helical" evidence="1">
    <location>
        <begin position="192"/>
        <end position="217"/>
    </location>
</feature>
<dbReference type="OrthoDB" id="4137487at2759"/>
<feature type="transmembrane region" description="Helical" evidence="1">
    <location>
        <begin position="258"/>
        <end position="277"/>
    </location>
</feature>
<dbReference type="STRING" id="1266660.A0A1G4IRJ7"/>
<keyword evidence="1" id="KW-0472">Membrane</keyword>
<name>A0A1G4IRJ7_9SACH</name>
<protein>
    <submittedName>
        <fullName evidence="3">LADA_0B00474g1_1</fullName>
    </submittedName>
</protein>
<feature type="transmembrane region" description="Helical" evidence="1">
    <location>
        <begin position="114"/>
        <end position="138"/>
    </location>
</feature>
<dbReference type="PANTHER" id="PTHR31685:SF2">
    <property type="entry name" value="PROTEIN YTP1"/>
    <property type="match status" value="1"/>
</dbReference>
<feature type="domain" description="Protein YTP1-like C-terminal" evidence="2">
    <location>
        <begin position="168"/>
        <end position="405"/>
    </location>
</feature>
<evidence type="ECO:0000256" key="1">
    <source>
        <dbReference type="SAM" id="Phobius"/>
    </source>
</evidence>
<dbReference type="Pfam" id="PF10355">
    <property type="entry name" value="Ytp1"/>
    <property type="match status" value="1"/>
</dbReference>
<feature type="transmembrane region" description="Helical" evidence="1">
    <location>
        <begin position="49"/>
        <end position="68"/>
    </location>
</feature>
<keyword evidence="4" id="KW-1185">Reference proteome</keyword>
<evidence type="ECO:0000313" key="3">
    <source>
        <dbReference type="EMBL" id="SCU79411.1"/>
    </source>
</evidence>
<dbReference type="PANTHER" id="PTHR31685">
    <property type="entry name" value="INTEGRAL MEMBRANE PROTEIN (AFU_ORTHOLOGUE AFUA_6G12730)-RELATED"/>
    <property type="match status" value="1"/>
</dbReference>
<reference evidence="4" key="1">
    <citation type="submission" date="2016-03" db="EMBL/GenBank/DDBJ databases">
        <authorList>
            <person name="Devillers H."/>
        </authorList>
    </citation>
    <scope>NUCLEOTIDE SEQUENCE [LARGE SCALE GENOMIC DNA]</scope>
</reference>
<dbReference type="EMBL" id="LT598456">
    <property type="protein sequence ID" value="SCU79411.1"/>
    <property type="molecule type" value="Genomic_DNA"/>
</dbReference>
<feature type="transmembrane region" description="Helical" evidence="1">
    <location>
        <begin position="385"/>
        <end position="406"/>
    </location>
</feature>
<feature type="transmembrane region" description="Helical" evidence="1">
    <location>
        <begin position="346"/>
        <end position="365"/>
    </location>
</feature>
<proteinExistence type="predicted"/>
<feature type="transmembrane region" description="Helical" evidence="1">
    <location>
        <begin position="75"/>
        <end position="94"/>
    </location>
</feature>
<keyword evidence="1" id="KW-1133">Transmembrane helix</keyword>
<dbReference type="Proteomes" id="UP000190274">
    <property type="component" value="Chromosome B"/>
</dbReference>
<organism evidence="3 4">
    <name type="scientific">Lachancea dasiensis</name>
    <dbReference type="NCBI Taxonomy" id="1072105"/>
    <lineage>
        <taxon>Eukaryota</taxon>
        <taxon>Fungi</taxon>
        <taxon>Dikarya</taxon>
        <taxon>Ascomycota</taxon>
        <taxon>Saccharomycotina</taxon>
        <taxon>Saccharomycetes</taxon>
        <taxon>Saccharomycetales</taxon>
        <taxon>Saccharomycetaceae</taxon>
        <taxon>Lachancea</taxon>
    </lineage>
</organism>